<comment type="caution">
    <text evidence="1">The sequence shown here is derived from an EMBL/GenBank/DDBJ whole genome shotgun (WGS) entry which is preliminary data.</text>
</comment>
<sequence>MKIVITIVTKDGEKHDFKDATQVVVMSKHGSNAYPLDKFLDVKEPRRYIIFHDTTLLYGVNISDIDSIKVK</sequence>
<organism evidence="1 2">
    <name type="scientific">Loigolactobacillus rennini DSM 20253</name>
    <dbReference type="NCBI Taxonomy" id="1423796"/>
    <lineage>
        <taxon>Bacteria</taxon>
        <taxon>Bacillati</taxon>
        <taxon>Bacillota</taxon>
        <taxon>Bacilli</taxon>
        <taxon>Lactobacillales</taxon>
        <taxon>Lactobacillaceae</taxon>
        <taxon>Loigolactobacillus</taxon>
    </lineage>
</organism>
<name>A0A0R2D6Y1_9LACO</name>
<proteinExistence type="predicted"/>
<dbReference type="STRING" id="1423796.FC24_GL001890"/>
<evidence type="ECO:0000313" key="1">
    <source>
        <dbReference type="EMBL" id="KRM99807.1"/>
    </source>
</evidence>
<accession>A0A0R2D6Y1</accession>
<dbReference type="AlphaFoldDB" id="A0A0R2D6Y1"/>
<protein>
    <submittedName>
        <fullName evidence="1">Uncharacterized protein</fullName>
    </submittedName>
</protein>
<dbReference type="EMBL" id="AYYI01000006">
    <property type="protein sequence ID" value="KRM99807.1"/>
    <property type="molecule type" value="Genomic_DNA"/>
</dbReference>
<reference evidence="1 2" key="1">
    <citation type="journal article" date="2015" name="Genome Announc.">
        <title>Expanding the biotechnology potential of lactobacilli through comparative genomics of 213 strains and associated genera.</title>
        <authorList>
            <person name="Sun Z."/>
            <person name="Harris H.M."/>
            <person name="McCann A."/>
            <person name="Guo C."/>
            <person name="Argimon S."/>
            <person name="Zhang W."/>
            <person name="Yang X."/>
            <person name="Jeffery I.B."/>
            <person name="Cooney J.C."/>
            <person name="Kagawa T.F."/>
            <person name="Liu W."/>
            <person name="Song Y."/>
            <person name="Salvetti E."/>
            <person name="Wrobel A."/>
            <person name="Rasinkangas P."/>
            <person name="Parkhill J."/>
            <person name="Rea M.C."/>
            <person name="O'Sullivan O."/>
            <person name="Ritari J."/>
            <person name="Douillard F.P."/>
            <person name="Paul Ross R."/>
            <person name="Yang R."/>
            <person name="Briner A.E."/>
            <person name="Felis G.E."/>
            <person name="de Vos W.M."/>
            <person name="Barrangou R."/>
            <person name="Klaenhammer T.R."/>
            <person name="Caufield P.W."/>
            <person name="Cui Y."/>
            <person name="Zhang H."/>
            <person name="O'Toole P.W."/>
        </authorList>
    </citation>
    <scope>NUCLEOTIDE SEQUENCE [LARGE SCALE GENOMIC DNA]</scope>
    <source>
        <strain evidence="1 2">DSM 20253</strain>
    </source>
</reference>
<gene>
    <name evidence="1" type="ORF">FC24_GL001890</name>
</gene>
<dbReference type="Proteomes" id="UP000051638">
    <property type="component" value="Unassembled WGS sequence"/>
</dbReference>
<evidence type="ECO:0000313" key="2">
    <source>
        <dbReference type="Proteomes" id="UP000051638"/>
    </source>
</evidence>
<dbReference type="PATRIC" id="fig|1423796.3.peg.1918"/>
<keyword evidence="2" id="KW-1185">Reference proteome</keyword>